<dbReference type="AlphaFoldDB" id="A0A5E7SR02"/>
<dbReference type="NCBIfam" id="TIGR04141">
    <property type="entry name" value="TIGR04141 family sporadically distributed protein"/>
    <property type="match status" value="1"/>
</dbReference>
<evidence type="ECO:0008006" key="4">
    <source>
        <dbReference type="Google" id="ProtNLM"/>
    </source>
</evidence>
<gene>
    <name evidence="2" type="ORF">PS941_01440</name>
</gene>
<evidence type="ECO:0000313" key="2">
    <source>
        <dbReference type="EMBL" id="VVP88420.1"/>
    </source>
</evidence>
<protein>
    <recommendedName>
        <fullName evidence="4">Sporadically distributed protein, TIGR04141 family</fullName>
    </recommendedName>
</protein>
<accession>A0A5E7SR02</accession>
<dbReference type="InterPro" id="IPR026487">
    <property type="entry name" value="CHP04141"/>
</dbReference>
<feature type="region of interest" description="Disordered" evidence="1">
    <location>
        <begin position="556"/>
        <end position="575"/>
    </location>
</feature>
<evidence type="ECO:0000313" key="3">
    <source>
        <dbReference type="Proteomes" id="UP000326452"/>
    </source>
</evidence>
<dbReference type="Pfam" id="PF19614">
    <property type="entry name" value="DUF6119"/>
    <property type="match status" value="1"/>
</dbReference>
<proteinExistence type="predicted"/>
<sequence length="575" mass="64578">MALLRMEIQVPNPEKVRTLSVRLLREDCTASASIKPEYAPEGRRNTLSQSEWPGVEGAQLYIGQIYSSRPSWVSFVEEQVGAQSDRLLASGAGAVVFLPVGARTMAICFGHIHLALQDDAFERQFGLKVTLNSVPRDGLRTLDLATPDAVTFQKRVQASKDSDLQEFGVDMLRDLARVAGGTPTNTHFARFLAGRDSLSITCKVGSDDLLEKCEQILAVYTSNEYKQRFAWIDNMQVVRDKETLDKLDLKLFNALRALRNGRESALHMAPPEIVNYEEGNLLHYNGFGSGGTDFHSLSIEDYVSELNRCGFDGTIDEIHEKHYVRTKDASSDTFKEHWKVYQCFTFETTLGTGQSQNSYVLFSGGWYCIERNFKRKVEERFAQIPKVNIIGPTECQNERELIANLIETRPDLLCLDQVKINPGGVRYANIEPCDFFSDAKQFIHLKDGHSSGPISHLWAQGVVSAEALVSDPDFRKKLREVVKARRRSVLTLLPVVDARVRRSEYTVVYGIMRKPYRNGDLDLPFFSKVSLQAAVDRIDQLDIPVALEIIAKPASDQAGEGDIGDRQEVDSNEEE</sequence>
<name>A0A5E7SR02_PSEFL</name>
<dbReference type="Proteomes" id="UP000326452">
    <property type="component" value="Unassembled WGS sequence"/>
</dbReference>
<organism evidence="2 3">
    <name type="scientific">Pseudomonas fluorescens</name>
    <dbReference type="NCBI Taxonomy" id="294"/>
    <lineage>
        <taxon>Bacteria</taxon>
        <taxon>Pseudomonadati</taxon>
        <taxon>Pseudomonadota</taxon>
        <taxon>Gammaproteobacteria</taxon>
        <taxon>Pseudomonadales</taxon>
        <taxon>Pseudomonadaceae</taxon>
        <taxon>Pseudomonas</taxon>
    </lineage>
</organism>
<evidence type="ECO:0000256" key="1">
    <source>
        <dbReference type="SAM" id="MobiDB-lite"/>
    </source>
</evidence>
<dbReference type="EMBL" id="CABVJC010000002">
    <property type="protein sequence ID" value="VVP88420.1"/>
    <property type="molecule type" value="Genomic_DNA"/>
</dbReference>
<reference evidence="2 3" key="1">
    <citation type="submission" date="2019-09" db="EMBL/GenBank/DDBJ databases">
        <authorList>
            <person name="Chandra G."/>
            <person name="Truman W A."/>
        </authorList>
    </citation>
    <scope>NUCLEOTIDE SEQUENCE [LARGE SCALE GENOMIC DNA]</scope>
    <source>
        <strain evidence="2">PS941</strain>
    </source>
</reference>